<dbReference type="Pfam" id="PF06045">
    <property type="entry name" value="Rhamnogal_lyase"/>
    <property type="match status" value="1"/>
</dbReference>
<evidence type="ECO:0000313" key="12">
    <source>
        <dbReference type="Proteomes" id="UP000634136"/>
    </source>
</evidence>
<feature type="domain" description="Rhamnogalacturonan lyase" evidence="10">
    <location>
        <begin position="342"/>
        <end position="411"/>
    </location>
</feature>
<dbReference type="SUPFAM" id="SSF49785">
    <property type="entry name" value="Galactose-binding domain-like"/>
    <property type="match status" value="1"/>
</dbReference>
<evidence type="ECO:0000256" key="3">
    <source>
        <dbReference type="ARBA" id="ARBA00010418"/>
    </source>
</evidence>
<keyword evidence="8" id="KW-0472">Membrane</keyword>
<dbReference type="InterPro" id="IPR029411">
    <property type="entry name" value="RG-lyase_III"/>
</dbReference>
<comment type="similarity">
    <text evidence="3">Belongs to the polysaccharide lyase 4 family.</text>
</comment>
<evidence type="ECO:0000256" key="1">
    <source>
        <dbReference type="ARBA" id="ARBA00001324"/>
    </source>
</evidence>
<dbReference type="GO" id="GO:0102210">
    <property type="term" value="F:rhamnogalacturonan endolyase activity"/>
    <property type="evidence" value="ECO:0007669"/>
    <property type="project" value="UniProtKB-EC"/>
</dbReference>
<dbReference type="SUPFAM" id="SSF74650">
    <property type="entry name" value="Galactose mutarotase-like"/>
    <property type="match status" value="1"/>
</dbReference>
<dbReference type="OrthoDB" id="2130367at2759"/>
<keyword evidence="12" id="KW-1185">Reference proteome</keyword>
<dbReference type="CDD" id="cd10320">
    <property type="entry name" value="RGL4_N"/>
    <property type="match status" value="1"/>
</dbReference>
<dbReference type="PANTHER" id="PTHR32018:SF53">
    <property type="entry name" value="RHAMNOGALACTURONAN ENDOLYASE"/>
    <property type="match status" value="1"/>
</dbReference>
<evidence type="ECO:0000259" key="9">
    <source>
        <dbReference type="Pfam" id="PF14683"/>
    </source>
</evidence>
<proteinExistence type="inferred from homology"/>
<sequence length="623" mass="71639">MNIVQVVMDNGIVSVSLSRPDGNVLQLSYNGISNVLEPRNHDDDRGYLPISSSLFLFFFYFVLIRGTKFSVIMENTDQVEVSFSTTWNSFGIPMNIDKRYILVRGSSGLYSYAIFERLEGFPAMELSTVRLVFKPHRDLFHFMAISNDRQRYMPSARDRTTGQRLGYDEAVLLTHPTDPHFLHEVDDKYQYSVENKDNYVHGWISFGTNSCVGLWMITPTNEFRNGGPIKQSLTSHVGPVSLNSFVSSHYAGEETTMAFQEGETYKKVFGPVFYYLNSLLNHHDPQTLWADAVQQTSKEVKSWPYDFPQSKDFIPSNQRARVSGQLLIQDPYIQGGRFIHARDAYVGLALPGEAGSWQKESKGYQFWTQADRNGFFTIPNVIPGDYDLYAWVPGFLGDYKYNLSITIIPGRGVIEMGRLIYWPPRNGPTLWEIGIPDRSAAEFYIPDPYPNLMNQLYKGKPQHRFRQYGLWQRYTELYPRNDLVYNVGVNNYTKDWFYAQVTRNLGNDKYTPTTWQITFDLPYVVPGAYTLQIALAAATSSHLSVRVNYPLARRLGRFETGLIGHDNAIARHGIHGLYRRYSIEVPWNLLVRGRNSIYLRQSKGQTPFQGIMYDYVRFEGPPI</sequence>
<name>A0A834SX17_9FABA</name>
<keyword evidence="8" id="KW-1133">Transmembrane helix</keyword>
<dbReference type="PANTHER" id="PTHR32018">
    <property type="entry name" value="RHAMNOGALACTURONATE LYASE FAMILY PROTEIN"/>
    <property type="match status" value="1"/>
</dbReference>
<dbReference type="InterPro" id="IPR029413">
    <property type="entry name" value="RG-lyase_II"/>
</dbReference>
<dbReference type="InterPro" id="IPR011013">
    <property type="entry name" value="Gal_mutarotase_sf_dom"/>
</dbReference>
<keyword evidence="8" id="KW-0812">Transmembrane</keyword>
<dbReference type="Gene3D" id="2.60.40.1120">
    <property type="entry name" value="Carboxypeptidase-like, regulatory domain"/>
    <property type="match status" value="1"/>
</dbReference>
<dbReference type="EMBL" id="JAAIUW010000011">
    <property type="protein sequence ID" value="KAF7809447.1"/>
    <property type="molecule type" value="Genomic_DNA"/>
</dbReference>
<dbReference type="InterPro" id="IPR014718">
    <property type="entry name" value="GH-type_carb-bd"/>
</dbReference>
<dbReference type="InterPro" id="IPR010325">
    <property type="entry name" value="Rhamnogal_lyase"/>
</dbReference>
<dbReference type="Pfam" id="PF14683">
    <property type="entry name" value="CBM-like"/>
    <property type="match status" value="1"/>
</dbReference>
<evidence type="ECO:0000256" key="4">
    <source>
        <dbReference type="ARBA" id="ARBA00012437"/>
    </source>
</evidence>
<keyword evidence="5" id="KW-0964">Secreted</keyword>
<keyword evidence="7 11" id="KW-0456">Lyase</keyword>
<evidence type="ECO:0000256" key="8">
    <source>
        <dbReference type="SAM" id="Phobius"/>
    </source>
</evidence>
<comment type="caution">
    <text evidence="11">The sequence shown here is derived from an EMBL/GenBank/DDBJ whole genome shotgun (WGS) entry which is preliminary data.</text>
</comment>
<evidence type="ECO:0000313" key="11">
    <source>
        <dbReference type="EMBL" id="KAF7809447.1"/>
    </source>
</evidence>
<evidence type="ECO:0000256" key="5">
    <source>
        <dbReference type="ARBA" id="ARBA00022525"/>
    </source>
</evidence>
<dbReference type="InterPro" id="IPR051850">
    <property type="entry name" value="Polysacch_Lyase_4"/>
</dbReference>
<protein>
    <recommendedName>
        <fullName evidence="4">rhamnogalacturonan endolyase</fullName>
        <ecNumber evidence="4">4.2.2.23</ecNumber>
    </recommendedName>
</protein>
<dbReference type="EC" id="4.2.2.23" evidence="4"/>
<organism evidence="11 12">
    <name type="scientific">Senna tora</name>
    <dbReference type="NCBI Taxonomy" id="362788"/>
    <lineage>
        <taxon>Eukaryota</taxon>
        <taxon>Viridiplantae</taxon>
        <taxon>Streptophyta</taxon>
        <taxon>Embryophyta</taxon>
        <taxon>Tracheophyta</taxon>
        <taxon>Spermatophyta</taxon>
        <taxon>Magnoliopsida</taxon>
        <taxon>eudicotyledons</taxon>
        <taxon>Gunneridae</taxon>
        <taxon>Pentapetalae</taxon>
        <taxon>rosids</taxon>
        <taxon>fabids</taxon>
        <taxon>Fabales</taxon>
        <taxon>Fabaceae</taxon>
        <taxon>Caesalpinioideae</taxon>
        <taxon>Cassia clade</taxon>
        <taxon>Senna</taxon>
    </lineage>
</organism>
<dbReference type="Pfam" id="PF14686">
    <property type="entry name" value="fn3_3"/>
    <property type="match status" value="1"/>
</dbReference>
<dbReference type="CDD" id="cd10316">
    <property type="entry name" value="RGL4_M"/>
    <property type="match status" value="1"/>
</dbReference>
<dbReference type="CDD" id="cd10317">
    <property type="entry name" value="RGL4_C"/>
    <property type="match status" value="1"/>
</dbReference>
<dbReference type="AlphaFoldDB" id="A0A834SX17"/>
<comment type="catalytic activity">
    <reaction evidence="1">
        <text>Endotype eliminative cleavage of L-alpha-rhamnopyranosyl-(1-&gt;4)-alpha-D-galactopyranosyluronic acid bonds of rhamnogalacturonan I domains in ramified hairy regions of pectin leaving L-rhamnopyranose at the reducing end and 4-deoxy-4,5-unsaturated D-galactopyranosyluronic acid at the non-reducing end.</text>
        <dbReference type="EC" id="4.2.2.23"/>
    </reaction>
</comment>
<accession>A0A834SX17</accession>
<dbReference type="Gene3D" id="2.70.98.10">
    <property type="match status" value="1"/>
</dbReference>
<dbReference type="Proteomes" id="UP000634136">
    <property type="component" value="Unassembled WGS sequence"/>
</dbReference>
<evidence type="ECO:0000256" key="2">
    <source>
        <dbReference type="ARBA" id="ARBA00004613"/>
    </source>
</evidence>
<feature type="transmembrane region" description="Helical" evidence="8">
    <location>
        <begin position="46"/>
        <end position="64"/>
    </location>
</feature>
<dbReference type="Gene3D" id="2.60.120.260">
    <property type="entry name" value="Galactose-binding domain-like"/>
    <property type="match status" value="1"/>
</dbReference>
<dbReference type="GO" id="GO:0030246">
    <property type="term" value="F:carbohydrate binding"/>
    <property type="evidence" value="ECO:0007669"/>
    <property type="project" value="InterPro"/>
</dbReference>
<feature type="domain" description="Rhamnogalacturonan lyase" evidence="9">
    <location>
        <begin position="429"/>
        <end position="618"/>
    </location>
</feature>
<dbReference type="InterPro" id="IPR008979">
    <property type="entry name" value="Galactose-bd-like_sf"/>
</dbReference>
<dbReference type="GO" id="GO:0005975">
    <property type="term" value="P:carbohydrate metabolic process"/>
    <property type="evidence" value="ECO:0007669"/>
    <property type="project" value="InterPro"/>
</dbReference>
<keyword evidence="6" id="KW-0732">Signal</keyword>
<gene>
    <name evidence="11" type="ORF">G2W53_036190</name>
</gene>
<evidence type="ECO:0000259" key="10">
    <source>
        <dbReference type="Pfam" id="PF14686"/>
    </source>
</evidence>
<reference evidence="11" key="1">
    <citation type="submission" date="2020-09" db="EMBL/GenBank/DDBJ databases">
        <title>Genome-Enabled Discovery of Anthraquinone Biosynthesis in Senna tora.</title>
        <authorList>
            <person name="Kang S.-H."/>
            <person name="Pandey R.P."/>
            <person name="Lee C.-M."/>
            <person name="Sim J.-S."/>
            <person name="Jeong J.-T."/>
            <person name="Choi B.-S."/>
            <person name="Jung M."/>
            <person name="Ginzburg D."/>
            <person name="Zhao K."/>
            <person name="Won S.Y."/>
            <person name="Oh T.-J."/>
            <person name="Yu Y."/>
            <person name="Kim N.-H."/>
            <person name="Lee O.R."/>
            <person name="Lee T.-H."/>
            <person name="Bashyal P."/>
            <person name="Kim T.-S."/>
            <person name="Lee W.-H."/>
            <person name="Kawkins C."/>
            <person name="Kim C.-K."/>
            <person name="Kim J.S."/>
            <person name="Ahn B.O."/>
            <person name="Rhee S.Y."/>
            <person name="Sohng J.K."/>
        </authorList>
    </citation>
    <scope>NUCLEOTIDE SEQUENCE</scope>
    <source>
        <tissue evidence="11">Leaf</tissue>
    </source>
</reference>
<comment type="subcellular location">
    <subcellularLocation>
        <location evidence="2">Secreted</location>
    </subcellularLocation>
</comment>
<evidence type="ECO:0000256" key="6">
    <source>
        <dbReference type="ARBA" id="ARBA00022729"/>
    </source>
</evidence>
<dbReference type="SUPFAM" id="SSF49452">
    <property type="entry name" value="Starch-binding domain-like"/>
    <property type="match status" value="1"/>
</dbReference>
<dbReference type="InterPro" id="IPR013784">
    <property type="entry name" value="Carb-bd-like_fold"/>
</dbReference>
<evidence type="ECO:0000256" key="7">
    <source>
        <dbReference type="ARBA" id="ARBA00023239"/>
    </source>
</evidence>
<dbReference type="GO" id="GO:0005576">
    <property type="term" value="C:extracellular region"/>
    <property type="evidence" value="ECO:0007669"/>
    <property type="project" value="UniProtKB-SubCell"/>
</dbReference>